<reference evidence="1 2" key="1">
    <citation type="submission" date="2017-10" db="EMBL/GenBank/DDBJ databases">
        <title>Extensive intraspecific genome diversity in a model arbuscular mycorrhizal fungus.</title>
        <authorList>
            <person name="Chen E.C.H."/>
            <person name="Morin E."/>
            <person name="Baudet D."/>
            <person name="Noel J."/>
            <person name="Ndikumana S."/>
            <person name="Charron P."/>
            <person name="St-Onge C."/>
            <person name="Giorgi J."/>
            <person name="Grigoriev I.V."/>
            <person name="Roux C."/>
            <person name="Martin F.M."/>
            <person name="Corradi N."/>
        </authorList>
    </citation>
    <scope>NUCLEOTIDE SEQUENCE [LARGE SCALE GENOMIC DNA]</scope>
    <source>
        <strain evidence="1 2">A1</strain>
    </source>
</reference>
<gene>
    <name evidence="1" type="ORF">RhiirA1_411725</name>
</gene>
<protein>
    <submittedName>
        <fullName evidence="1">Uncharacterized protein</fullName>
    </submittedName>
</protein>
<dbReference type="AlphaFoldDB" id="A0A2N0SAG2"/>
<comment type="caution">
    <text evidence="1">The sequence shown here is derived from an EMBL/GenBank/DDBJ whole genome shotgun (WGS) entry which is preliminary data.</text>
</comment>
<sequence>MEPPGGLVIGNKLILKSYNAWKNRFGQVMGSKPVQTNTLFPVITSGKILSCRKKYIISYTHQEKYFS</sequence>
<evidence type="ECO:0000313" key="1">
    <source>
        <dbReference type="EMBL" id="PKC72524.1"/>
    </source>
</evidence>
<name>A0A2N0SAG2_9GLOM</name>
<reference evidence="1 2" key="2">
    <citation type="submission" date="2017-10" db="EMBL/GenBank/DDBJ databases">
        <title>Genome analyses suggest a sexual origin of heterokaryosis in a supposedly ancient asexual fungus.</title>
        <authorList>
            <person name="Corradi N."/>
            <person name="Sedzielewska K."/>
            <person name="Noel J."/>
            <person name="Charron P."/>
            <person name="Farinelli L."/>
            <person name="Marton T."/>
            <person name="Kruger M."/>
            <person name="Pelin A."/>
            <person name="Brachmann A."/>
            <person name="Corradi N."/>
        </authorList>
    </citation>
    <scope>NUCLEOTIDE SEQUENCE [LARGE SCALE GENOMIC DNA]</scope>
    <source>
        <strain evidence="1 2">A1</strain>
    </source>
</reference>
<organism evidence="1 2">
    <name type="scientific">Rhizophagus irregularis</name>
    <dbReference type="NCBI Taxonomy" id="588596"/>
    <lineage>
        <taxon>Eukaryota</taxon>
        <taxon>Fungi</taxon>
        <taxon>Fungi incertae sedis</taxon>
        <taxon>Mucoromycota</taxon>
        <taxon>Glomeromycotina</taxon>
        <taxon>Glomeromycetes</taxon>
        <taxon>Glomerales</taxon>
        <taxon>Glomeraceae</taxon>
        <taxon>Rhizophagus</taxon>
    </lineage>
</organism>
<dbReference type="Proteomes" id="UP000232688">
    <property type="component" value="Unassembled WGS sequence"/>
</dbReference>
<dbReference type="VEuPathDB" id="FungiDB:RhiirA1_411725"/>
<evidence type="ECO:0000313" key="2">
    <source>
        <dbReference type="Proteomes" id="UP000232688"/>
    </source>
</evidence>
<proteinExistence type="predicted"/>
<dbReference type="EMBL" id="LLXH01000121">
    <property type="protein sequence ID" value="PKC72524.1"/>
    <property type="molecule type" value="Genomic_DNA"/>
</dbReference>
<accession>A0A2N0SAG2</accession>